<dbReference type="EMBL" id="JAMZMK010008607">
    <property type="protein sequence ID" value="KAI7739537.1"/>
    <property type="molecule type" value="Genomic_DNA"/>
</dbReference>
<comment type="caution">
    <text evidence="2">The sequence shown here is derived from an EMBL/GenBank/DDBJ whole genome shotgun (WGS) entry which is preliminary data.</text>
</comment>
<evidence type="ECO:0000313" key="2">
    <source>
        <dbReference type="EMBL" id="KAI7739537.1"/>
    </source>
</evidence>
<feature type="compositionally biased region" description="Polar residues" evidence="1">
    <location>
        <begin position="442"/>
        <end position="455"/>
    </location>
</feature>
<name>A0AAD5CDD5_AMBAR</name>
<feature type="non-terminal residue" evidence="2">
    <location>
        <position position="551"/>
    </location>
</feature>
<evidence type="ECO:0000313" key="3">
    <source>
        <dbReference type="Proteomes" id="UP001206925"/>
    </source>
</evidence>
<feature type="region of interest" description="Disordered" evidence="1">
    <location>
        <begin position="435"/>
        <end position="470"/>
    </location>
</feature>
<keyword evidence="3" id="KW-1185">Reference proteome</keyword>
<dbReference type="Proteomes" id="UP001206925">
    <property type="component" value="Unassembled WGS sequence"/>
</dbReference>
<accession>A0AAD5CDD5</accession>
<reference evidence="2" key="1">
    <citation type="submission" date="2022-06" db="EMBL/GenBank/DDBJ databases">
        <title>Uncovering the hologenomic basis of an extraordinary plant invasion.</title>
        <authorList>
            <person name="Bieker V.C."/>
            <person name="Martin M.D."/>
            <person name="Gilbert T."/>
            <person name="Hodgins K."/>
            <person name="Battlay P."/>
            <person name="Petersen B."/>
            <person name="Wilson J."/>
        </authorList>
    </citation>
    <scope>NUCLEOTIDE SEQUENCE</scope>
    <source>
        <strain evidence="2">AA19_3_7</strain>
        <tissue evidence="2">Leaf</tissue>
    </source>
</reference>
<organism evidence="2 3">
    <name type="scientific">Ambrosia artemisiifolia</name>
    <name type="common">Common ragweed</name>
    <dbReference type="NCBI Taxonomy" id="4212"/>
    <lineage>
        <taxon>Eukaryota</taxon>
        <taxon>Viridiplantae</taxon>
        <taxon>Streptophyta</taxon>
        <taxon>Embryophyta</taxon>
        <taxon>Tracheophyta</taxon>
        <taxon>Spermatophyta</taxon>
        <taxon>Magnoliopsida</taxon>
        <taxon>eudicotyledons</taxon>
        <taxon>Gunneridae</taxon>
        <taxon>Pentapetalae</taxon>
        <taxon>asterids</taxon>
        <taxon>campanulids</taxon>
        <taxon>Asterales</taxon>
        <taxon>Asteraceae</taxon>
        <taxon>Asteroideae</taxon>
        <taxon>Heliantheae alliance</taxon>
        <taxon>Heliantheae</taxon>
        <taxon>Ambrosia</taxon>
    </lineage>
</organism>
<evidence type="ECO:0008006" key="4">
    <source>
        <dbReference type="Google" id="ProtNLM"/>
    </source>
</evidence>
<dbReference type="AlphaFoldDB" id="A0AAD5CDD5"/>
<sequence length="551" mass="62167">SLLPLKTHFILYLNPTNPYISPTPIIHTILPSNSQVILSPGTMDGLWDPPHYQDVIEETAINEKSCIEVLEILTSKADADIAEHEELLMDLLSQLACTDEQFSDMFVRCLTAKIDFLDSSIRKLKDDDEEFLSTRREPAESIYEILKSLFHLYSQNKDLQGCLFMFSLQNQKCAENNGTASTSCCPVPADNQKKQVGSSSKANQMEKIKTVNFTSVQKQTIIPTKVKVEEENTDYPHTSPVRSLYWGSKNKAGREVHKFQIKSPIIMKKDILQNRTPRCSSICPKKYSETQGKQKHQLSIVKSQPYDESMSLATVPYDESISLPTVPCSESMSLATVPYDESISLSTVPCSESMSLATVPYDESMSLATVPYVESMSLETVSYDENMSLATVPYGESFEEINAMSLTTIPYLESHEEANVKQLIIQELDFPPGYQPQHHQKQSISRSRNLSSTRTYTRRKKPNSPLRTNSNSHFALAVASTFDVEMNYTVNDLRAIAKERNFKRFYKLRKAELAQLLGIKLSEGRGKQLKKADTQLVSLIKREPEFAAIGF</sequence>
<gene>
    <name evidence="2" type="ORF">M8C21_017348</name>
</gene>
<proteinExistence type="predicted"/>
<evidence type="ECO:0000256" key="1">
    <source>
        <dbReference type="SAM" id="MobiDB-lite"/>
    </source>
</evidence>
<protein>
    <recommendedName>
        <fullName evidence="4">Rho termination factor N-terminal domain-containing protein</fullName>
    </recommendedName>
</protein>